<dbReference type="AlphaFoldDB" id="A0A250XQJ2"/>
<feature type="compositionally biased region" description="Polar residues" evidence="1">
    <location>
        <begin position="51"/>
        <end position="76"/>
    </location>
</feature>
<dbReference type="EMBL" id="BEGY01000163">
    <property type="protein sequence ID" value="GAX85337.1"/>
    <property type="molecule type" value="Genomic_DNA"/>
</dbReference>
<name>A0A250XQJ2_9CHLO</name>
<gene>
    <name evidence="2" type="ORF">CEUSTIGMA_g12754.t1</name>
</gene>
<comment type="caution">
    <text evidence="2">The sequence shown here is derived from an EMBL/GenBank/DDBJ whole genome shotgun (WGS) entry which is preliminary data.</text>
</comment>
<accession>A0A250XQJ2</accession>
<evidence type="ECO:0000256" key="1">
    <source>
        <dbReference type="SAM" id="MobiDB-lite"/>
    </source>
</evidence>
<protein>
    <submittedName>
        <fullName evidence="2">Uncharacterized protein</fullName>
    </submittedName>
</protein>
<dbReference type="Proteomes" id="UP000232323">
    <property type="component" value="Unassembled WGS sequence"/>
</dbReference>
<organism evidence="2 3">
    <name type="scientific">Chlamydomonas eustigma</name>
    <dbReference type="NCBI Taxonomy" id="1157962"/>
    <lineage>
        <taxon>Eukaryota</taxon>
        <taxon>Viridiplantae</taxon>
        <taxon>Chlorophyta</taxon>
        <taxon>core chlorophytes</taxon>
        <taxon>Chlorophyceae</taxon>
        <taxon>CS clade</taxon>
        <taxon>Chlamydomonadales</taxon>
        <taxon>Chlamydomonadaceae</taxon>
        <taxon>Chlamydomonas</taxon>
    </lineage>
</organism>
<evidence type="ECO:0000313" key="2">
    <source>
        <dbReference type="EMBL" id="GAX85337.1"/>
    </source>
</evidence>
<proteinExistence type="predicted"/>
<reference evidence="2 3" key="1">
    <citation type="submission" date="2017-08" db="EMBL/GenBank/DDBJ databases">
        <title>Acidophilic green algal genome provides insights into adaptation to an acidic environment.</title>
        <authorList>
            <person name="Hirooka S."/>
            <person name="Hirose Y."/>
            <person name="Kanesaki Y."/>
            <person name="Higuchi S."/>
            <person name="Fujiwara T."/>
            <person name="Onuma R."/>
            <person name="Era A."/>
            <person name="Ohbayashi R."/>
            <person name="Uzuka A."/>
            <person name="Nozaki H."/>
            <person name="Yoshikawa H."/>
            <person name="Miyagishima S.Y."/>
        </authorList>
    </citation>
    <scope>NUCLEOTIDE SEQUENCE [LARGE SCALE GENOMIC DNA]</scope>
    <source>
        <strain evidence="2 3">NIES-2499</strain>
    </source>
</reference>
<keyword evidence="3" id="KW-1185">Reference proteome</keyword>
<evidence type="ECO:0000313" key="3">
    <source>
        <dbReference type="Proteomes" id="UP000232323"/>
    </source>
</evidence>
<feature type="region of interest" description="Disordered" evidence="1">
    <location>
        <begin position="47"/>
        <end position="78"/>
    </location>
</feature>
<sequence length="405" mass="44191">MGTELKRLHTSKKTGQSLIGSDIWSWMQDRVRRLRFLLVKRAEKGPYHDQLSATHQPSSATYHHTATSESKLQSSHTCDKSSKYGLGRLYLRCKPTAPDVTQVTQVMEELGEHNAQKAAGQTKNDASSAASEVQSIAEDKFFSAPHHDPMTITWRSRSPFATLSQGFNCSRKLPSEGFFISRSTSMFHPNLGPELLSLRCNVGPRLASTRSMQLLIHMSSANLKGRSRKVHPSSKTATTNKLEHISSPITTHPQVVQESPIRALAGRTFSGSLKGIVGVELCFGHRSERLQGMCGNLALAVVPQNKGSSQESVLDVSLPLRTSHYVCSDRMSSANDHIGRSSGSSASISSDNVMHSMLSFCSSHTLKVLQTESCRTSNASGGTRHSNKTLCLIPAYAAGIAEEEQ</sequence>